<feature type="transmembrane region" description="Helical" evidence="3">
    <location>
        <begin position="34"/>
        <end position="60"/>
    </location>
</feature>
<dbReference type="InterPro" id="IPR003439">
    <property type="entry name" value="ABC_transporter-like_ATP-bd"/>
</dbReference>
<accession>A0ABY6H3V0</accession>
<protein>
    <submittedName>
        <fullName evidence="5">ATP-binding cassette domain-containing protein</fullName>
    </submittedName>
</protein>
<dbReference type="EMBL" id="CP107523">
    <property type="protein sequence ID" value="UYN56031.1"/>
    <property type="molecule type" value="Genomic_DNA"/>
</dbReference>
<reference evidence="5" key="1">
    <citation type="submission" date="2022-10" db="EMBL/GenBank/DDBJ databases">
        <title>Comparative genomic analysis and in-vitro probiotic properties of the potential probiotic L. chiayiensis AACE 3.</title>
        <authorList>
            <person name="Kang X."/>
        </authorList>
    </citation>
    <scope>NUCLEOTIDE SEQUENCE</scope>
    <source>
        <strain evidence="5">AACE 3</strain>
    </source>
</reference>
<keyword evidence="3" id="KW-0812">Transmembrane</keyword>
<keyword evidence="5" id="KW-0067">ATP-binding</keyword>
<feature type="transmembrane region" description="Helical" evidence="3">
    <location>
        <begin position="6"/>
        <end position="27"/>
    </location>
</feature>
<gene>
    <name evidence="5" type="ORF">OFW50_11190</name>
</gene>
<evidence type="ECO:0000259" key="4">
    <source>
        <dbReference type="Pfam" id="PF00005"/>
    </source>
</evidence>
<keyword evidence="6" id="KW-1185">Reference proteome</keyword>
<dbReference type="Pfam" id="PF00005">
    <property type="entry name" value="ABC_tran"/>
    <property type="match status" value="1"/>
</dbReference>
<keyword evidence="3" id="KW-1133">Transmembrane helix</keyword>
<dbReference type="PANTHER" id="PTHR43335">
    <property type="entry name" value="ABC TRANSPORTER, ATP-BINDING PROTEIN"/>
    <property type="match status" value="1"/>
</dbReference>
<evidence type="ECO:0000313" key="5">
    <source>
        <dbReference type="EMBL" id="UYN56031.1"/>
    </source>
</evidence>
<evidence type="ECO:0000256" key="3">
    <source>
        <dbReference type="SAM" id="Phobius"/>
    </source>
</evidence>
<dbReference type="SUPFAM" id="SSF52540">
    <property type="entry name" value="P-loop containing nucleoside triphosphate hydrolases"/>
    <property type="match status" value="1"/>
</dbReference>
<dbReference type="Gene3D" id="3.40.50.300">
    <property type="entry name" value="P-loop containing nucleotide triphosphate hydrolases"/>
    <property type="match status" value="1"/>
</dbReference>
<feature type="domain" description="ABC transporter" evidence="4">
    <location>
        <begin position="77"/>
        <end position="189"/>
    </location>
</feature>
<evidence type="ECO:0000256" key="2">
    <source>
        <dbReference type="ARBA" id="ARBA00022448"/>
    </source>
</evidence>
<dbReference type="RefSeq" id="WP_238150161.1">
    <property type="nucleotide sequence ID" value="NZ_CP074378.1"/>
</dbReference>
<dbReference type="Proteomes" id="UP001164790">
    <property type="component" value="Chromosome"/>
</dbReference>
<sequence>MAILSALMTIPVGIALFAIVLALLIVIAAVSLSILLVLAGTTGLGLGVGAFSIFAGLFLLAHPMVALSYVGLGIAAIGLIGPNGAGKSTFMKILATLLRPTAGDVLLNDQSILRHPGKMRRVLGYMPQTVPINPQLTAMEYLQYLSALKGLPTTKADRQIKALLAQMHLQGAAHARLGGFSGGMRQRLA</sequence>
<evidence type="ECO:0000256" key="1">
    <source>
        <dbReference type="ARBA" id="ARBA00005417"/>
    </source>
</evidence>
<keyword evidence="2" id="KW-0813">Transport</keyword>
<keyword evidence="5" id="KW-0547">Nucleotide-binding</keyword>
<dbReference type="PANTHER" id="PTHR43335:SF2">
    <property type="entry name" value="ABC TRANSPORTER, ATP-BINDING PROTEIN"/>
    <property type="match status" value="1"/>
</dbReference>
<proteinExistence type="inferred from homology"/>
<dbReference type="InterPro" id="IPR027417">
    <property type="entry name" value="P-loop_NTPase"/>
</dbReference>
<keyword evidence="3" id="KW-0472">Membrane</keyword>
<comment type="similarity">
    <text evidence="1">Belongs to the ABC transporter superfamily.</text>
</comment>
<dbReference type="GO" id="GO:0005524">
    <property type="term" value="F:ATP binding"/>
    <property type="evidence" value="ECO:0007669"/>
    <property type="project" value="UniProtKB-KW"/>
</dbReference>
<evidence type="ECO:0000313" key="6">
    <source>
        <dbReference type="Proteomes" id="UP001164790"/>
    </source>
</evidence>
<organism evidence="5 6">
    <name type="scientific">Lacticaseibacillus chiayiensis</name>
    <dbReference type="NCBI Taxonomy" id="2100821"/>
    <lineage>
        <taxon>Bacteria</taxon>
        <taxon>Bacillati</taxon>
        <taxon>Bacillota</taxon>
        <taxon>Bacilli</taxon>
        <taxon>Lactobacillales</taxon>
        <taxon>Lactobacillaceae</taxon>
        <taxon>Lacticaseibacillus</taxon>
    </lineage>
</organism>
<name>A0ABY6H3V0_9LACO</name>
<feature type="transmembrane region" description="Helical" evidence="3">
    <location>
        <begin position="66"/>
        <end position="85"/>
    </location>
</feature>